<evidence type="ECO:0000313" key="2">
    <source>
        <dbReference type="EMBL" id="KAK4771000.1"/>
    </source>
</evidence>
<feature type="compositionally biased region" description="Low complexity" evidence="1">
    <location>
        <begin position="47"/>
        <end position="64"/>
    </location>
</feature>
<reference evidence="2 3" key="1">
    <citation type="journal article" date="2023" name="Hortic Res">
        <title>Pangenome of water caltrop reveals structural variations and asymmetric subgenome divergence after allopolyploidization.</title>
        <authorList>
            <person name="Zhang X."/>
            <person name="Chen Y."/>
            <person name="Wang L."/>
            <person name="Yuan Y."/>
            <person name="Fang M."/>
            <person name="Shi L."/>
            <person name="Lu R."/>
            <person name="Comes H.P."/>
            <person name="Ma Y."/>
            <person name="Chen Y."/>
            <person name="Huang G."/>
            <person name="Zhou Y."/>
            <person name="Zheng Z."/>
            <person name="Qiu Y."/>
        </authorList>
    </citation>
    <scope>NUCLEOTIDE SEQUENCE [LARGE SCALE GENOMIC DNA]</scope>
    <source>
        <tissue evidence="2">Roots</tissue>
    </source>
</reference>
<feature type="region of interest" description="Disordered" evidence="1">
    <location>
        <begin position="765"/>
        <end position="786"/>
    </location>
</feature>
<feature type="compositionally biased region" description="Low complexity" evidence="1">
    <location>
        <begin position="904"/>
        <end position="914"/>
    </location>
</feature>
<dbReference type="PANTHER" id="PTHR48202:SF1">
    <property type="entry name" value="ALPHA_BETA-HYDROLASES SUPERFAMILY PROTEIN"/>
    <property type="match status" value="1"/>
</dbReference>
<keyword evidence="3" id="KW-1185">Reference proteome</keyword>
<dbReference type="SUPFAM" id="SSF53474">
    <property type="entry name" value="alpha/beta-Hydrolases"/>
    <property type="match status" value="1"/>
</dbReference>
<dbReference type="InterPro" id="IPR029058">
    <property type="entry name" value="AB_hydrolase_fold"/>
</dbReference>
<dbReference type="Proteomes" id="UP001345219">
    <property type="component" value="Chromosome 24"/>
</dbReference>
<gene>
    <name evidence="2" type="ORF">SAY87_031532</name>
</gene>
<name>A0AAN7KQD7_9MYRT</name>
<feature type="compositionally biased region" description="Low complexity" evidence="1">
    <location>
        <begin position="21"/>
        <end position="33"/>
    </location>
</feature>
<dbReference type="SUPFAM" id="SSF48371">
    <property type="entry name" value="ARM repeat"/>
    <property type="match status" value="1"/>
</dbReference>
<dbReference type="AlphaFoldDB" id="A0AAN7KQD7"/>
<dbReference type="InterPro" id="IPR016024">
    <property type="entry name" value="ARM-type_fold"/>
</dbReference>
<dbReference type="Gene3D" id="3.40.50.1820">
    <property type="entry name" value="alpha/beta hydrolase"/>
    <property type="match status" value="1"/>
</dbReference>
<accession>A0AAN7KQD7</accession>
<dbReference type="InterPro" id="IPR011989">
    <property type="entry name" value="ARM-like"/>
</dbReference>
<evidence type="ECO:0000256" key="1">
    <source>
        <dbReference type="SAM" id="MobiDB-lite"/>
    </source>
</evidence>
<feature type="region of interest" description="Disordered" evidence="1">
    <location>
        <begin position="890"/>
        <end position="923"/>
    </location>
</feature>
<dbReference type="EMBL" id="JAXIOK010000005">
    <property type="protein sequence ID" value="KAK4771000.1"/>
    <property type="molecule type" value="Genomic_DNA"/>
</dbReference>
<dbReference type="Gene3D" id="1.25.10.10">
    <property type="entry name" value="Leucine-rich Repeat Variant"/>
    <property type="match status" value="2"/>
</dbReference>
<feature type="region of interest" description="Disordered" evidence="1">
    <location>
        <begin position="21"/>
        <end position="64"/>
    </location>
</feature>
<sequence>MLGLCLRRSRRLCFHTFRSLSSSAPSSKIPSGPGNHNDAPPPIPHRTLPSPLSPATSTSTSTSSQLLKRTSTYTLLATILASSAILYKSNGEVDRHSANPLYNAVDTTVQRSNESLKRVYHHIKQTGVAASVLWQSLRSVLSSANHEFRTGFELRVAALLADIAAANPGRRTAIVGAGGGAVVDWLLETVATPRDGCGTQAECARALAFLIADPNVCETVLGRPHAVPNLLRFIFSCQPQRSKKHTRRSSFDLSDSLKGRSMLVAAIMEIVTSSCDDMDNALLKAALPKNAETRDIAAAIEVIEEGGLHMDSSSENKDDDNGDKGIKGIGIKILDGATVLGLARSSDLSNLDYLDAGNNEIARHVPRSLLLQNNYDTSLTHASLASSVIPGLWDDLHCEHVAVPFAAWALANWAMASHENRCCIQDLDQDGNAIMTTLLAPERSVKWHGSLIARLLLEDHQLPLNDSVPEWSSSLLLTVSHATKNEDIPLALVALSAFLVSVERSAKAQKVVMDKGLHLLRDTVKHTIQHKQVQEMLAKALELLCTGDMQLSLEESQRWSGILLQWACGRTSSDTVRSSAIKILSHVLESHGPSSVAISQAWLAILLMEILGSNKISVKDNAQKKSEKVKTQVDQSNMQSAGQIANQLAGAVVSLAGRQSQTNTETTDTSPLADLLSLDPFVTTSKNQKKDSMPKIDAADSAIATLRGIKALTHICSQDTSSQEKISDFGILCLLRRFLLRDDYEKLAAMEAYDASRVFDAQEMVQNTPSESSDPDHKDQSSVRVPPTAHVRRHAARLLTILSLLPNVKKAIMKDESWCVWLEECACGKLPGCNDLKIQSYARATLLNISYKGNDSGKLGSGDAGGTAECPQYNDVIFFINPELPHWKCKQDEKSSTRKGGSEGSYSNGESLSSKPQQSSELQDPPLDVVFVHGLRGGPYKTWRISEDKSSTKSGLVEKIDQEAGKQGTFWPGEWLSVDFPEARLFTLKYKTNLTQWSGASLPLQEVSSLLLNKLVEAGIGNRPVVFVTHSMGGLVVKQLLHKAKLENINCLVNNTVGVVFYSCPHFGSKLADVPWRMGLVLRPAPTIGELRSGSPRLVELNDFIRNLHKKGMLDVLSFCETKVTPIVEGYGGWAFRMEIVPLESAYPGFGELVVLESTDHINSCKPLSRSDPSYTEVLEFLRKLKARYS</sequence>
<protein>
    <submittedName>
        <fullName evidence="2">Uncharacterized protein</fullName>
    </submittedName>
</protein>
<evidence type="ECO:0000313" key="3">
    <source>
        <dbReference type="Proteomes" id="UP001345219"/>
    </source>
</evidence>
<comment type="caution">
    <text evidence="2">The sequence shown here is derived from an EMBL/GenBank/DDBJ whole genome shotgun (WGS) entry which is preliminary data.</text>
</comment>
<organism evidence="2 3">
    <name type="scientific">Trapa incisa</name>
    <dbReference type="NCBI Taxonomy" id="236973"/>
    <lineage>
        <taxon>Eukaryota</taxon>
        <taxon>Viridiplantae</taxon>
        <taxon>Streptophyta</taxon>
        <taxon>Embryophyta</taxon>
        <taxon>Tracheophyta</taxon>
        <taxon>Spermatophyta</taxon>
        <taxon>Magnoliopsida</taxon>
        <taxon>eudicotyledons</taxon>
        <taxon>Gunneridae</taxon>
        <taxon>Pentapetalae</taxon>
        <taxon>rosids</taxon>
        <taxon>malvids</taxon>
        <taxon>Myrtales</taxon>
        <taxon>Lythraceae</taxon>
        <taxon>Trapa</taxon>
    </lineage>
</organism>
<dbReference type="PANTHER" id="PTHR48202">
    <property type="entry name" value="ALPHA/BETA-HYDROLASES SUPERFAMILY PROTEIN"/>
    <property type="match status" value="1"/>
</dbReference>
<proteinExistence type="predicted"/>